<dbReference type="EMBL" id="FPAU01000001">
    <property type="protein sequence ID" value="SFT61165.1"/>
    <property type="molecule type" value="Genomic_DNA"/>
</dbReference>
<sequence length="77" mass="9230">MSFKKVLRPLQKRESVDYLLEAYRIGLRGSCRLMMQNYLAYNYRRCRDDRALTQRISEIAAVRVCYGYQRIFAQDTP</sequence>
<evidence type="ECO:0000313" key="2">
    <source>
        <dbReference type="Proteomes" id="UP000199187"/>
    </source>
</evidence>
<dbReference type="AlphaFoldDB" id="A0A1I6ZEY0"/>
<keyword evidence="2" id="KW-1185">Reference proteome</keyword>
<evidence type="ECO:0000313" key="1">
    <source>
        <dbReference type="EMBL" id="SFT61165.1"/>
    </source>
</evidence>
<dbReference type="Proteomes" id="UP000199187">
    <property type="component" value="Unassembled WGS sequence"/>
</dbReference>
<reference evidence="2" key="1">
    <citation type="submission" date="2016-10" db="EMBL/GenBank/DDBJ databases">
        <authorList>
            <person name="Varghese N."/>
            <person name="Submissions S."/>
        </authorList>
    </citation>
    <scope>NUCLEOTIDE SEQUENCE [LARGE SCALE GENOMIC DNA]</scope>
    <source>
        <strain evidence="2">Ah-143</strain>
    </source>
</reference>
<gene>
    <name evidence="1" type="ORF">SAMN05192562_1011119</name>
</gene>
<proteinExistence type="predicted"/>
<accession>A0A1I6ZEY0</accession>
<protein>
    <submittedName>
        <fullName evidence="1">Putative transposase</fullName>
    </submittedName>
</protein>
<name>A0A1I6ZEY0_9ENTR</name>
<organism evidence="1 2">
    <name type="scientific">Kosakonia arachidis</name>
    <dbReference type="NCBI Taxonomy" id="551989"/>
    <lineage>
        <taxon>Bacteria</taxon>
        <taxon>Pseudomonadati</taxon>
        <taxon>Pseudomonadota</taxon>
        <taxon>Gammaproteobacteria</taxon>
        <taxon>Enterobacterales</taxon>
        <taxon>Enterobacteriaceae</taxon>
        <taxon>Kosakonia</taxon>
    </lineage>
</organism>